<dbReference type="InterPro" id="IPR011583">
    <property type="entry name" value="Chitinase_II/V-like_cat"/>
</dbReference>
<dbReference type="Proteomes" id="UP000028045">
    <property type="component" value="Unassembled WGS sequence"/>
</dbReference>
<dbReference type="EC" id="3.2.1.14" evidence="4"/>
<reference evidence="13 14" key="1">
    <citation type="journal article" date="2014" name="BMC Genomics">
        <title>Comparative genome sequencing reveals chemotype-specific gene clusters in the toxigenic black mold Stachybotrys.</title>
        <authorList>
            <person name="Semeiks J."/>
            <person name="Borek D."/>
            <person name="Otwinowski Z."/>
            <person name="Grishin N.V."/>
        </authorList>
    </citation>
    <scope>NUCLEOTIDE SEQUENCE [LARGE SCALE GENOMIC DNA]</scope>
    <source>
        <strain evidence="14">CBS 109288 / IBT 7711</strain>
    </source>
</reference>
<keyword evidence="9 11" id="KW-0326">Glycosidase</keyword>
<evidence type="ECO:0000256" key="7">
    <source>
        <dbReference type="ARBA" id="ARBA00023024"/>
    </source>
</evidence>
<dbReference type="PROSITE" id="PS51910">
    <property type="entry name" value="GH18_2"/>
    <property type="match status" value="1"/>
</dbReference>
<accession>A0A084AUM1</accession>
<dbReference type="InterPro" id="IPR029070">
    <property type="entry name" value="Chitinase_insertion_sf"/>
</dbReference>
<evidence type="ECO:0000256" key="8">
    <source>
        <dbReference type="ARBA" id="ARBA00023277"/>
    </source>
</evidence>
<proteinExistence type="inferred from homology"/>
<keyword evidence="14" id="KW-1185">Reference proteome</keyword>
<evidence type="ECO:0000256" key="11">
    <source>
        <dbReference type="RuleBase" id="RU000489"/>
    </source>
</evidence>
<comment type="similarity">
    <text evidence="3">Belongs to the glycosyl hydrolase 18 family. Chitinase class V subfamily.</text>
</comment>
<dbReference type="GO" id="GO:0005576">
    <property type="term" value="C:extracellular region"/>
    <property type="evidence" value="ECO:0007669"/>
    <property type="project" value="UniProtKB-SubCell"/>
</dbReference>
<dbReference type="Gene3D" id="3.10.50.10">
    <property type="match status" value="1"/>
</dbReference>
<evidence type="ECO:0000256" key="5">
    <source>
        <dbReference type="ARBA" id="ARBA00022525"/>
    </source>
</evidence>
<evidence type="ECO:0000256" key="1">
    <source>
        <dbReference type="ARBA" id="ARBA00000822"/>
    </source>
</evidence>
<evidence type="ECO:0000259" key="12">
    <source>
        <dbReference type="PROSITE" id="PS51910"/>
    </source>
</evidence>
<evidence type="ECO:0000313" key="14">
    <source>
        <dbReference type="Proteomes" id="UP000028045"/>
    </source>
</evidence>
<dbReference type="InterPro" id="IPR050314">
    <property type="entry name" value="Glycosyl_Hydrlase_18"/>
</dbReference>
<dbReference type="SUPFAM" id="SSF51445">
    <property type="entry name" value="(Trans)glycosidases"/>
    <property type="match status" value="1"/>
</dbReference>
<keyword evidence="6 11" id="KW-0378">Hydrolase</keyword>
<dbReference type="Gene3D" id="3.20.20.80">
    <property type="entry name" value="Glycosidases"/>
    <property type="match status" value="1"/>
</dbReference>
<evidence type="ECO:0000256" key="2">
    <source>
        <dbReference type="ARBA" id="ARBA00004613"/>
    </source>
</evidence>
<dbReference type="GO" id="GO:0008061">
    <property type="term" value="F:chitin binding"/>
    <property type="evidence" value="ECO:0007669"/>
    <property type="project" value="InterPro"/>
</dbReference>
<dbReference type="SMART" id="SM00636">
    <property type="entry name" value="Glyco_18"/>
    <property type="match status" value="1"/>
</dbReference>
<dbReference type="EMBL" id="KL648554">
    <property type="protein sequence ID" value="KEY69000.1"/>
    <property type="molecule type" value="Genomic_DNA"/>
</dbReference>
<evidence type="ECO:0000313" key="13">
    <source>
        <dbReference type="EMBL" id="KEY69000.1"/>
    </source>
</evidence>
<keyword evidence="10" id="KW-0624">Polysaccharide degradation</keyword>
<feature type="domain" description="GH18" evidence="12">
    <location>
        <begin position="5"/>
        <end position="347"/>
    </location>
</feature>
<evidence type="ECO:0000256" key="3">
    <source>
        <dbReference type="ARBA" id="ARBA00008682"/>
    </source>
</evidence>
<keyword evidence="8" id="KW-0119">Carbohydrate metabolism</keyword>
<dbReference type="InterPro" id="IPR017853">
    <property type="entry name" value="GH"/>
</dbReference>
<dbReference type="PROSITE" id="PS01095">
    <property type="entry name" value="GH18_1"/>
    <property type="match status" value="1"/>
</dbReference>
<name>A0A084AUM1_STACB</name>
<dbReference type="GO" id="GO:0006032">
    <property type="term" value="P:chitin catabolic process"/>
    <property type="evidence" value="ECO:0007669"/>
    <property type="project" value="UniProtKB-KW"/>
</dbReference>
<dbReference type="OrthoDB" id="76388at2759"/>
<comment type="catalytic activity">
    <reaction evidence="1">
        <text>Random endo-hydrolysis of N-acetyl-beta-D-glucosaminide (1-&gt;4)-beta-linkages in chitin and chitodextrins.</text>
        <dbReference type="EC" id="3.2.1.14"/>
    </reaction>
</comment>
<evidence type="ECO:0000256" key="10">
    <source>
        <dbReference type="ARBA" id="ARBA00023326"/>
    </source>
</evidence>
<dbReference type="HOGENOM" id="CLU_002833_1_2_1"/>
<comment type="subcellular location">
    <subcellularLocation>
        <location evidence="2">Secreted</location>
    </subcellularLocation>
</comment>
<dbReference type="PANTHER" id="PTHR11177:SF228">
    <property type="entry name" value="CHITINASE"/>
    <property type="match status" value="1"/>
</dbReference>
<dbReference type="InterPro" id="IPR001579">
    <property type="entry name" value="Glyco_hydro_18_chit_AS"/>
</dbReference>
<keyword evidence="5" id="KW-0964">Secreted</keyword>
<organism evidence="13 14">
    <name type="scientific">Stachybotrys chartarum (strain CBS 109288 / IBT 7711)</name>
    <name type="common">Toxic black mold</name>
    <name type="synonym">Stilbospora chartarum</name>
    <dbReference type="NCBI Taxonomy" id="1280523"/>
    <lineage>
        <taxon>Eukaryota</taxon>
        <taxon>Fungi</taxon>
        <taxon>Dikarya</taxon>
        <taxon>Ascomycota</taxon>
        <taxon>Pezizomycotina</taxon>
        <taxon>Sordariomycetes</taxon>
        <taxon>Hypocreomycetidae</taxon>
        <taxon>Hypocreales</taxon>
        <taxon>Stachybotryaceae</taxon>
        <taxon>Stachybotrys</taxon>
    </lineage>
</organism>
<dbReference type="Pfam" id="PF00704">
    <property type="entry name" value="Glyco_hydro_18"/>
    <property type="match status" value="1"/>
</dbReference>
<gene>
    <name evidence="13" type="ORF">S7711_03306</name>
</gene>
<evidence type="ECO:0000256" key="6">
    <source>
        <dbReference type="ARBA" id="ARBA00022801"/>
    </source>
</evidence>
<dbReference type="GO" id="GO:0008843">
    <property type="term" value="F:endochitinase activity"/>
    <property type="evidence" value="ECO:0007669"/>
    <property type="project" value="UniProtKB-EC"/>
</dbReference>
<dbReference type="PANTHER" id="PTHR11177">
    <property type="entry name" value="CHITINASE"/>
    <property type="match status" value="1"/>
</dbReference>
<dbReference type="GO" id="GO:0000272">
    <property type="term" value="P:polysaccharide catabolic process"/>
    <property type="evidence" value="ECO:0007669"/>
    <property type="project" value="UniProtKB-KW"/>
</dbReference>
<evidence type="ECO:0000256" key="4">
    <source>
        <dbReference type="ARBA" id="ARBA00012729"/>
    </source>
</evidence>
<sequence length="347" mass="38309">MAHSLVNAVYYPSWMVYRNKPPSSMQLNAITHIYYAFVGVSEDGNLRWFDEWADFNKDVDGVKGCLAALAKLKRQYPHLKTIVSIGGGTGSKEFPKLAADPVARRRLALQLKDFCDRHALDGVDVDWEHPSNAEQGANYTKLLRDIRRELPSPVYLVTTALPVGEYVLRHIDLPAVAGMLDYLNLMAYDLTGGWTEVSGHHAQLMSPLDINSVYPTLRRSCSEAVEYILARGFPGQKVIFGIPTYARFFPSARGAGHPFQNAGEMEYCDLNEDWVCAAHVDEHLGAASFVDPGGEKGFVSFDVPFTVIMKATYVKAMALGGLFYWTGTGDRVGEQSLVAVGYNALAS</sequence>
<evidence type="ECO:0000256" key="9">
    <source>
        <dbReference type="ARBA" id="ARBA00023295"/>
    </source>
</evidence>
<protein>
    <recommendedName>
        <fullName evidence="4">chitinase</fullName>
        <ecNumber evidence="4">3.2.1.14</ecNumber>
    </recommendedName>
</protein>
<keyword evidence="7" id="KW-0146">Chitin degradation</keyword>
<dbReference type="InterPro" id="IPR001223">
    <property type="entry name" value="Glyco_hydro18_cat"/>
</dbReference>
<dbReference type="AlphaFoldDB" id="A0A084AUM1"/>